<keyword evidence="9" id="KW-1185">Reference proteome</keyword>
<evidence type="ECO:0000313" key="9">
    <source>
        <dbReference type="Proteomes" id="UP000249873"/>
    </source>
</evidence>
<dbReference type="PANTHER" id="PTHR31490">
    <property type="entry name" value="GLYCOSYL HYDROLASE"/>
    <property type="match status" value="1"/>
</dbReference>
<protein>
    <recommendedName>
        <fullName evidence="5">Beta-xylanase</fullName>
        <ecNumber evidence="5">3.2.1.8</ecNumber>
    </recommendedName>
</protein>
<accession>A0A2Z4G920</accession>
<dbReference type="SUPFAM" id="SSF51445">
    <property type="entry name" value="(Trans)glycosidases"/>
    <property type="match status" value="1"/>
</dbReference>
<keyword evidence="8" id="KW-0858">Xylan degradation</keyword>
<dbReference type="SMART" id="SM00633">
    <property type="entry name" value="Glyco_10"/>
    <property type="match status" value="1"/>
</dbReference>
<evidence type="ECO:0000256" key="3">
    <source>
        <dbReference type="ARBA" id="ARBA00023295"/>
    </source>
</evidence>
<proteinExistence type="inferred from homology"/>
<dbReference type="RefSeq" id="WP_111370736.1">
    <property type="nucleotide sequence ID" value="NZ_CP029480.1"/>
</dbReference>
<dbReference type="EC" id="3.2.1.8" evidence="5"/>
<dbReference type="GO" id="GO:0031176">
    <property type="term" value="F:endo-1,4-beta-xylanase activity"/>
    <property type="evidence" value="ECO:0007669"/>
    <property type="project" value="UniProtKB-EC"/>
</dbReference>
<dbReference type="PRINTS" id="PR00134">
    <property type="entry name" value="GLHYDRLASE10"/>
</dbReference>
<dbReference type="Pfam" id="PF00331">
    <property type="entry name" value="Glyco_hydro_10"/>
    <property type="match status" value="1"/>
</dbReference>
<dbReference type="Proteomes" id="UP000249873">
    <property type="component" value="Chromosome"/>
</dbReference>
<feature type="domain" description="GH10" evidence="7">
    <location>
        <begin position="28"/>
        <end position="370"/>
    </location>
</feature>
<evidence type="ECO:0000256" key="2">
    <source>
        <dbReference type="ARBA" id="ARBA00023277"/>
    </source>
</evidence>
<dbReference type="OrthoDB" id="9809277at2"/>
<evidence type="ECO:0000256" key="1">
    <source>
        <dbReference type="ARBA" id="ARBA00022801"/>
    </source>
</evidence>
<name>A0A2Z4G920_9BACT</name>
<gene>
    <name evidence="8" type="ORF">DJ013_05430</name>
</gene>
<dbReference type="KEGG" id="als:DJ013_05430"/>
<keyword evidence="1 5" id="KW-0378">Hydrolase</keyword>
<dbReference type="AlphaFoldDB" id="A0A2Z4G920"/>
<organism evidence="8 9">
    <name type="scientific">Arcticibacterium luteifluviistationis</name>
    <dbReference type="NCBI Taxonomy" id="1784714"/>
    <lineage>
        <taxon>Bacteria</taxon>
        <taxon>Pseudomonadati</taxon>
        <taxon>Bacteroidota</taxon>
        <taxon>Cytophagia</taxon>
        <taxon>Cytophagales</taxon>
        <taxon>Leadbetterellaceae</taxon>
        <taxon>Arcticibacterium</taxon>
    </lineage>
</organism>
<evidence type="ECO:0000259" key="7">
    <source>
        <dbReference type="PROSITE" id="PS51760"/>
    </source>
</evidence>
<dbReference type="InterPro" id="IPR044846">
    <property type="entry name" value="GH10"/>
</dbReference>
<evidence type="ECO:0000256" key="4">
    <source>
        <dbReference type="ARBA" id="ARBA00023326"/>
    </source>
</evidence>
<keyword evidence="6" id="KW-0732">Signal</keyword>
<sequence length="374" mass="43055">MKFSLYKMTRLSLLFFLVIQIFSCQNVEKEELSLKNAFENDFIIGTAVGVSEINGSNLLADKLIKKQFKVITPENDMKSEIIHPEWDKYDFEVSDKIIAFGENNNIDIVGHTLIWHSQLSPFISEDISSDSLRLFMENHINTVGGRYDGKVLGWDVVNEALNEDGTLRNSIFLQKLGKNYIKYAFEYANKATPNSELYYNDYNIEQPEKREGVIKLVKSIQDAGLRIDGVGIQAHWSINNLPLKEIEESIIAFSKLNVKVMFTELDLTVLPNPWELQGADVNQNFEGDPKMNPYVDGLPIEVEQKLAESYKSLFELFLKHSDKISRVSFWGVNDGQSWLNGWPINNRTNYPLLFDRDYKPKKAFYEVIQLKAKQ</sequence>
<dbReference type="PANTHER" id="PTHR31490:SF90">
    <property type="entry name" value="ENDO-1,4-BETA-XYLANASE A"/>
    <property type="match status" value="1"/>
</dbReference>
<keyword evidence="2 5" id="KW-0119">Carbohydrate metabolism</keyword>
<dbReference type="InterPro" id="IPR001000">
    <property type="entry name" value="GH10_dom"/>
</dbReference>
<dbReference type="Gene3D" id="3.20.20.80">
    <property type="entry name" value="Glycosidases"/>
    <property type="match status" value="1"/>
</dbReference>
<keyword evidence="4 5" id="KW-0624">Polysaccharide degradation</keyword>
<dbReference type="InterPro" id="IPR017853">
    <property type="entry name" value="GH"/>
</dbReference>
<dbReference type="PROSITE" id="PS51760">
    <property type="entry name" value="GH10_2"/>
    <property type="match status" value="1"/>
</dbReference>
<feature type="chain" id="PRO_5016273189" description="Beta-xylanase" evidence="6">
    <location>
        <begin position="27"/>
        <end position="374"/>
    </location>
</feature>
<evidence type="ECO:0000256" key="6">
    <source>
        <dbReference type="SAM" id="SignalP"/>
    </source>
</evidence>
<comment type="similarity">
    <text evidence="5">Belongs to the glycosyl hydrolase 10 (cellulase F) family.</text>
</comment>
<evidence type="ECO:0000256" key="5">
    <source>
        <dbReference type="RuleBase" id="RU361174"/>
    </source>
</evidence>
<feature type="signal peptide" evidence="6">
    <location>
        <begin position="1"/>
        <end position="26"/>
    </location>
</feature>
<reference evidence="8 9" key="1">
    <citation type="submission" date="2018-05" db="EMBL/GenBank/DDBJ databases">
        <title>Complete genome sequence of Arcticibacterium luteifluviistationis SM1504T, a cytophagaceae bacterium isolated from Arctic surface seawater.</title>
        <authorList>
            <person name="Li Y."/>
            <person name="Qin Q.-L."/>
        </authorList>
    </citation>
    <scope>NUCLEOTIDE SEQUENCE [LARGE SCALE GENOMIC DNA]</scope>
    <source>
        <strain evidence="8 9">SM1504</strain>
    </source>
</reference>
<dbReference type="GO" id="GO:0045493">
    <property type="term" value="P:xylan catabolic process"/>
    <property type="evidence" value="ECO:0007669"/>
    <property type="project" value="UniProtKB-KW"/>
</dbReference>
<keyword evidence="3 5" id="KW-0326">Glycosidase</keyword>
<dbReference type="EMBL" id="CP029480">
    <property type="protein sequence ID" value="AWV97634.1"/>
    <property type="molecule type" value="Genomic_DNA"/>
</dbReference>
<comment type="catalytic activity">
    <reaction evidence="5">
        <text>Endohydrolysis of (1-&gt;4)-beta-D-xylosidic linkages in xylans.</text>
        <dbReference type="EC" id="3.2.1.8"/>
    </reaction>
</comment>
<evidence type="ECO:0000313" key="8">
    <source>
        <dbReference type="EMBL" id="AWV97634.1"/>
    </source>
</evidence>